<dbReference type="RefSeq" id="WP_089074547.1">
    <property type="nucleotide sequence ID" value="NZ_CBCSAM010000014.1"/>
</dbReference>
<feature type="domain" description="NAD-dependent epimerase/dehydratase" evidence="1">
    <location>
        <begin position="4"/>
        <end position="251"/>
    </location>
</feature>
<proteinExistence type="predicted"/>
<evidence type="ECO:0000313" key="2">
    <source>
        <dbReference type="EMBL" id="ASK79639.1"/>
    </source>
</evidence>
<dbReference type="Gene3D" id="3.40.50.720">
    <property type="entry name" value="NAD(P)-binding Rossmann-like Domain"/>
    <property type="match status" value="1"/>
</dbReference>
<keyword evidence="3" id="KW-1185">Reference proteome</keyword>
<dbReference type="PANTHER" id="PTHR43245">
    <property type="entry name" value="BIFUNCTIONAL POLYMYXIN RESISTANCE PROTEIN ARNA"/>
    <property type="match status" value="1"/>
</dbReference>
<dbReference type="NCBIfam" id="NF008872">
    <property type="entry name" value="PRK11908.1"/>
    <property type="match status" value="1"/>
</dbReference>
<dbReference type="AlphaFoldDB" id="A0A220VH44"/>
<dbReference type="OrthoDB" id="9802815at2"/>
<accession>A0A220VH44</accession>
<reference evidence="2 3" key="1">
    <citation type="journal article" date="2016" name="Int. J. Syst. Evol. Microbiol.">
        <title>Paraphotobacterium marinum gen. nov., sp. nov., a member of the family Vibrionaceae, isolated from surface seawater.</title>
        <authorList>
            <person name="Huang Z."/>
            <person name="Dong C."/>
            <person name="Shao Z."/>
        </authorList>
    </citation>
    <scope>NUCLEOTIDE SEQUENCE [LARGE SCALE GENOMIC DNA]</scope>
    <source>
        <strain evidence="2 3">NSCS20N07D</strain>
    </source>
</reference>
<sequence>MKKILILGVNGFIGSGMVEQILSQTDWEIFGMDLDDSKIKDFLSHPNFTFVKGNMLDEDDWVENHIKLCDVIFPLVAVANPALYVTDPLHVYQLDYEANVDIVKLCVKHNKHLVFPSTSEVYGMSTDIPFDEYTSKLVTGPINKQRWIYSCSKQLLDRVIHAYGLQKGLNYTLFRPFNWIGPKQDNLKSSKNGSARVLVQFITNIRDGKPLQLVDGGMQKRCFTYIDDGIQGLIEIIRQSDKSFQEIFNFGNPLNEFTIKELAELTIEAMKKYPKYKENAMNTEIVETNSENYYGKGYQDVDRRVPSINNAKQKLNWVPKVDMLEALQRTLDFHFLEEK</sequence>
<dbReference type="PANTHER" id="PTHR43245:SF13">
    <property type="entry name" value="UDP-D-APIOSE_UDP-D-XYLOSE SYNTHASE 2"/>
    <property type="match status" value="1"/>
</dbReference>
<evidence type="ECO:0000259" key="1">
    <source>
        <dbReference type="Pfam" id="PF01370"/>
    </source>
</evidence>
<dbReference type="InterPro" id="IPR050177">
    <property type="entry name" value="Lipid_A_modif_metabolic_enz"/>
</dbReference>
<dbReference type="SUPFAM" id="SSF51735">
    <property type="entry name" value="NAD(P)-binding Rossmann-fold domains"/>
    <property type="match status" value="1"/>
</dbReference>
<dbReference type="EMBL" id="CP022356">
    <property type="protein sequence ID" value="ASK79639.1"/>
    <property type="molecule type" value="Genomic_DNA"/>
</dbReference>
<dbReference type="InterPro" id="IPR036291">
    <property type="entry name" value="NAD(P)-bd_dom_sf"/>
</dbReference>
<dbReference type="Pfam" id="PF01370">
    <property type="entry name" value="Epimerase"/>
    <property type="match status" value="1"/>
</dbReference>
<dbReference type="InterPro" id="IPR001509">
    <property type="entry name" value="Epimerase_deHydtase"/>
</dbReference>
<organism evidence="2 3">
    <name type="scientific">Paraphotobacterium marinum</name>
    <dbReference type="NCBI Taxonomy" id="1755811"/>
    <lineage>
        <taxon>Bacteria</taxon>
        <taxon>Pseudomonadati</taxon>
        <taxon>Pseudomonadota</taxon>
        <taxon>Gammaproteobacteria</taxon>
        <taxon>Vibrionales</taxon>
        <taxon>Vibrionaceae</taxon>
        <taxon>Paraphotobacterium</taxon>
    </lineage>
</organism>
<name>A0A220VH44_9GAMM</name>
<evidence type="ECO:0000313" key="3">
    <source>
        <dbReference type="Proteomes" id="UP000242175"/>
    </source>
</evidence>
<gene>
    <name evidence="2" type="ORF">CF386_11330</name>
</gene>
<dbReference type="Proteomes" id="UP000242175">
    <property type="component" value="Chromosome small"/>
</dbReference>
<protein>
    <submittedName>
        <fullName evidence="2">NAD-dependent epimerase/dehydratase family protein</fullName>
    </submittedName>
</protein>
<dbReference type="KEGG" id="pmai:CF386_11330"/>